<dbReference type="PANTHER" id="PTHR43434">
    <property type="entry name" value="PHOSPHOGLYCOLATE PHOSPHATASE"/>
    <property type="match status" value="1"/>
</dbReference>
<dbReference type="RefSeq" id="WP_066490480.1">
    <property type="nucleotide sequence ID" value="NZ_VHIR01000008.1"/>
</dbReference>
<dbReference type="SFLD" id="SFLDS00003">
    <property type="entry name" value="Haloacid_Dehalogenase"/>
    <property type="match status" value="1"/>
</dbReference>
<dbReference type="Gene3D" id="3.40.50.1000">
    <property type="entry name" value="HAD superfamily/HAD-like"/>
    <property type="match status" value="1"/>
</dbReference>
<keyword evidence="2" id="KW-1185">Reference proteome</keyword>
<dbReference type="InterPro" id="IPR006439">
    <property type="entry name" value="HAD-SF_hydro_IA"/>
</dbReference>
<dbReference type="STRING" id="1686286.GCA_900092335_02528"/>
<dbReference type="SUPFAM" id="SSF56784">
    <property type="entry name" value="HAD-like"/>
    <property type="match status" value="1"/>
</dbReference>
<dbReference type="GO" id="GO:0004713">
    <property type="term" value="F:protein tyrosine kinase activity"/>
    <property type="evidence" value="ECO:0007669"/>
    <property type="project" value="TreeGrafter"/>
</dbReference>
<name>A0A540R706_9CORY</name>
<organism evidence="1 2">
    <name type="scientific">Corynebacterium phoceense</name>
    <dbReference type="NCBI Taxonomy" id="1686286"/>
    <lineage>
        <taxon>Bacteria</taxon>
        <taxon>Bacillati</taxon>
        <taxon>Actinomycetota</taxon>
        <taxon>Actinomycetes</taxon>
        <taxon>Mycobacteriales</taxon>
        <taxon>Corynebacteriaceae</taxon>
        <taxon>Corynebacterium</taxon>
    </lineage>
</organism>
<evidence type="ECO:0000313" key="2">
    <source>
        <dbReference type="Proteomes" id="UP000318080"/>
    </source>
</evidence>
<accession>A0A540R706</accession>
<keyword evidence="1" id="KW-0378">Hydrolase</keyword>
<proteinExistence type="predicted"/>
<dbReference type="InterPro" id="IPR023198">
    <property type="entry name" value="PGP-like_dom2"/>
</dbReference>
<reference evidence="1 2" key="1">
    <citation type="submission" date="2019-06" db="EMBL/GenBank/DDBJ databases">
        <title>Draft genome of C. phoceense Strain 272.</title>
        <authorList>
            <person name="Pacheco L.G.C."/>
            <person name="Barberis C.M."/>
            <person name="Almuzara M.N."/>
            <person name="Traglia G.M."/>
            <person name="Santos C.S."/>
            <person name="Rocha D.J.P.G."/>
            <person name="Aguiar E.R.G.R."/>
            <person name="Vay C.A."/>
        </authorList>
    </citation>
    <scope>NUCLEOTIDE SEQUENCE [LARGE SCALE GENOMIC DNA]</scope>
    <source>
        <strain evidence="1 2">272</strain>
    </source>
</reference>
<dbReference type="GO" id="GO:0016787">
    <property type="term" value="F:hydrolase activity"/>
    <property type="evidence" value="ECO:0007669"/>
    <property type="project" value="UniProtKB-KW"/>
</dbReference>
<dbReference type="AlphaFoldDB" id="A0A540R706"/>
<dbReference type="GO" id="GO:0005829">
    <property type="term" value="C:cytosol"/>
    <property type="evidence" value="ECO:0007669"/>
    <property type="project" value="TreeGrafter"/>
</dbReference>
<dbReference type="InterPro" id="IPR023214">
    <property type="entry name" value="HAD_sf"/>
</dbReference>
<dbReference type="SFLD" id="SFLDG01129">
    <property type="entry name" value="C1.5:_HAD__Beta-PGM__Phosphata"/>
    <property type="match status" value="1"/>
</dbReference>
<comment type="caution">
    <text evidence="1">The sequence shown here is derived from an EMBL/GenBank/DDBJ whole genome shotgun (WGS) entry which is preliminary data.</text>
</comment>
<sequence length="216" mass="23559">MAILFIDVDGTLVNSYPGIAACIRATMDELGLPQPSDAQLHRLPGPPLRDTLAAWGYASDAVERIYAAFHQVYDTSGWKWTTLHEGWADALPRWKAAGHTLCTATSKGDTVTTLILDQLGVLEHFDFIGGADDEGGTRKRKREVIEWVLDSMDLRGHESKILMIGDRSHDTEGARPLGIATALVGWGHGSQPEFDDADFFAPDFPALEAIVAGWTS</sequence>
<gene>
    <name evidence="1" type="ORF">EJK80_07120</name>
</gene>
<dbReference type="InterPro" id="IPR050155">
    <property type="entry name" value="HAD-like_hydrolase_sf"/>
</dbReference>
<dbReference type="EMBL" id="VHIR01000008">
    <property type="protein sequence ID" value="TQE43529.1"/>
    <property type="molecule type" value="Genomic_DNA"/>
</dbReference>
<dbReference type="Gene3D" id="1.10.150.240">
    <property type="entry name" value="Putative phosphatase, domain 2"/>
    <property type="match status" value="1"/>
</dbReference>
<dbReference type="PANTHER" id="PTHR43434:SF20">
    <property type="entry name" value="5'-NUCLEOTIDASE"/>
    <property type="match status" value="1"/>
</dbReference>
<dbReference type="Pfam" id="PF13419">
    <property type="entry name" value="HAD_2"/>
    <property type="match status" value="1"/>
</dbReference>
<dbReference type="NCBIfam" id="TIGR01549">
    <property type="entry name" value="HAD-SF-IA-v1"/>
    <property type="match status" value="1"/>
</dbReference>
<protein>
    <submittedName>
        <fullName evidence="1">HAD-IA family hydrolase</fullName>
    </submittedName>
</protein>
<dbReference type="Proteomes" id="UP000318080">
    <property type="component" value="Unassembled WGS sequence"/>
</dbReference>
<dbReference type="InterPro" id="IPR041492">
    <property type="entry name" value="HAD_2"/>
</dbReference>
<evidence type="ECO:0000313" key="1">
    <source>
        <dbReference type="EMBL" id="TQE43529.1"/>
    </source>
</evidence>
<dbReference type="InterPro" id="IPR036412">
    <property type="entry name" value="HAD-like_sf"/>
</dbReference>